<evidence type="ECO:0000256" key="1">
    <source>
        <dbReference type="SAM" id="MobiDB-lite"/>
    </source>
</evidence>
<evidence type="ECO:0008006" key="4">
    <source>
        <dbReference type="Google" id="ProtNLM"/>
    </source>
</evidence>
<dbReference type="EMBL" id="JAKGTI010000004">
    <property type="protein sequence ID" value="MCF4099918.1"/>
    <property type="molecule type" value="Genomic_DNA"/>
</dbReference>
<dbReference type="Proteomes" id="UP001201217">
    <property type="component" value="Unassembled WGS sequence"/>
</dbReference>
<accession>A0ABS9EET1</accession>
<protein>
    <recommendedName>
        <fullName evidence="4">DUF5681 domain-containing protein</fullName>
    </recommendedName>
</protein>
<organism evidence="2 3">
    <name type="scientific">Maritalea mediterranea</name>
    <dbReference type="NCBI Taxonomy" id="2909667"/>
    <lineage>
        <taxon>Bacteria</taxon>
        <taxon>Pseudomonadati</taxon>
        <taxon>Pseudomonadota</taxon>
        <taxon>Alphaproteobacteria</taxon>
        <taxon>Hyphomicrobiales</taxon>
        <taxon>Devosiaceae</taxon>
        <taxon>Maritalea</taxon>
    </lineage>
</organism>
<feature type="region of interest" description="Disordered" evidence="1">
    <location>
        <begin position="1"/>
        <end position="22"/>
    </location>
</feature>
<evidence type="ECO:0000313" key="3">
    <source>
        <dbReference type="Proteomes" id="UP001201217"/>
    </source>
</evidence>
<dbReference type="RefSeq" id="WP_236115666.1">
    <property type="nucleotide sequence ID" value="NZ_JAKGTI010000004.1"/>
</dbReference>
<reference evidence="2 3" key="1">
    <citation type="submission" date="2022-01" db="EMBL/GenBank/DDBJ databases">
        <title>Maritalea mediterranea sp. nov., isolated from marine plastic residues from the Malva-rosa beach (Valencia, Spain).</title>
        <authorList>
            <person name="Vidal-Verdu A."/>
            <person name="Molina-Menor E."/>
            <person name="Pascual J."/>
            <person name="Pereto J."/>
            <person name="Porcar M."/>
        </authorList>
    </citation>
    <scope>NUCLEOTIDE SEQUENCE [LARGE SCALE GENOMIC DNA]</scope>
    <source>
        <strain evidence="2 3">P4.10X</strain>
    </source>
</reference>
<keyword evidence="3" id="KW-1185">Reference proteome</keyword>
<gene>
    <name evidence="2" type="ORF">L1I42_15585</name>
</gene>
<name>A0ABS9EET1_9HYPH</name>
<sequence>MAFGRKTGGRKKGTPNKRSTNHALRELIDAEGIDPAVALMRIAREAEEREDYALAVDAFGKILPFLHARPKPREFAPDAVVELEKRLAAARVEGTVIAAGDESLAERLQRAIARQQN</sequence>
<comment type="caution">
    <text evidence="2">The sequence shown here is derived from an EMBL/GenBank/DDBJ whole genome shotgun (WGS) entry which is preliminary data.</text>
</comment>
<proteinExistence type="predicted"/>
<evidence type="ECO:0000313" key="2">
    <source>
        <dbReference type="EMBL" id="MCF4099918.1"/>
    </source>
</evidence>